<dbReference type="InterPro" id="IPR041522">
    <property type="entry name" value="CdaR_GGDEF"/>
</dbReference>
<organism evidence="6 7">
    <name type="scientific">Nocardioides kribbensis</name>
    <dbReference type="NCBI Taxonomy" id="305517"/>
    <lineage>
        <taxon>Bacteria</taxon>
        <taxon>Bacillati</taxon>
        <taxon>Actinomycetota</taxon>
        <taxon>Actinomycetes</taxon>
        <taxon>Propionibacteriales</taxon>
        <taxon>Nocardioidaceae</taxon>
        <taxon>Nocardioides</taxon>
    </lineage>
</organism>
<evidence type="ECO:0000259" key="3">
    <source>
        <dbReference type="Pfam" id="PF13556"/>
    </source>
</evidence>
<dbReference type="Pfam" id="PF14361">
    <property type="entry name" value="RsbRD_N"/>
    <property type="match status" value="1"/>
</dbReference>
<feature type="domain" description="PucR C-terminal helix-turn-helix" evidence="3">
    <location>
        <begin position="369"/>
        <end position="427"/>
    </location>
</feature>
<evidence type="ECO:0000256" key="1">
    <source>
        <dbReference type="ARBA" id="ARBA00006754"/>
    </source>
</evidence>
<gene>
    <name evidence="6" type="ORF">V6R90_19970</name>
</gene>
<dbReference type="PANTHER" id="PTHR33744">
    <property type="entry name" value="CARBOHYDRATE DIACID REGULATOR"/>
    <property type="match status" value="1"/>
</dbReference>
<dbReference type="InterPro" id="IPR051448">
    <property type="entry name" value="CdaR-like_regulators"/>
</dbReference>
<proteinExistence type="inferred from homology"/>
<dbReference type="Proteomes" id="UP001482520">
    <property type="component" value="Unassembled WGS sequence"/>
</dbReference>
<evidence type="ECO:0000256" key="2">
    <source>
        <dbReference type="SAM" id="MobiDB-lite"/>
    </source>
</evidence>
<feature type="domain" description="CdaR GGDEF-like" evidence="5">
    <location>
        <begin position="209"/>
        <end position="319"/>
    </location>
</feature>
<feature type="domain" description="RsbT co-antagonist protein RsbRD N-terminal" evidence="4">
    <location>
        <begin position="52"/>
        <end position="197"/>
    </location>
</feature>
<accession>A0ABV1P474</accession>
<dbReference type="Gene3D" id="1.10.10.2840">
    <property type="entry name" value="PucR C-terminal helix-turn-helix domain"/>
    <property type="match status" value="1"/>
</dbReference>
<comment type="caution">
    <text evidence="6">The sequence shown here is derived from an EMBL/GenBank/DDBJ whole genome shotgun (WGS) entry which is preliminary data.</text>
</comment>
<dbReference type="EMBL" id="JBEGDP010000048">
    <property type="protein sequence ID" value="MEQ7849561.1"/>
    <property type="molecule type" value="Genomic_DNA"/>
</dbReference>
<sequence>MSSSGRSGASSGAAERAPGRRSAWPAPDPVGFDRATTADVRRAWRLLVDDADRIADQITLTLLERDAEVYDRVGPDMRLDVRESTRMHIRRGLEILSGSAQPGGEGARDVWRETGRRRARQGVPLEVVLNAYTLGARVLWQALVERSSTGPADLRVDDAVLLLAGRGVWADLDIQNAVLIDAYRREARRLQRQDLQRQQTVLDALLEGRGADPDFAGEALAVLGIRGDADLACVVALQDGSLDDALTLAEDGLERLGVTAVWHVRAGAHFGLLAGPLPDEPGLAQVFAPHAAGRVGVAGCPDGIAGFAAAYQLATRAAETLPRGRAQVVSVSERLPEVLLAGSPQVAPLLLRETLGDLLNQPEAQLTTLVDTLRALLRHDGSPTHAAEELFCHRNTVIYRLKQIEALTGRHLANPRDKLMLELALLAYDR</sequence>
<dbReference type="InterPro" id="IPR025736">
    <property type="entry name" value="PucR_C-HTH_dom"/>
</dbReference>
<evidence type="ECO:0000313" key="6">
    <source>
        <dbReference type="EMBL" id="MEQ7849561.1"/>
    </source>
</evidence>
<dbReference type="RefSeq" id="WP_349805779.1">
    <property type="nucleotide sequence ID" value="NZ_JBEGDP010000048.1"/>
</dbReference>
<dbReference type="PANTHER" id="PTHR33744:SF1">
    <property type="entry name" value="DNA-BINDING TRANSCRIPTIONAL ACTIVATOR ADER"/>
    <property type="match status" value="1"/>
</dbReference>
<evidence type="ECO:0000259" key="4">
    <source>
        <dbReference type="Pfam" id="PF14361"/>
    </source>
</evidence>
<dbReference type="InterPro" id="IPR042070">
    <property type="entry name" value="PucR_C-HTH_sf"/>
</dbReference>
<name>A0ABV1P474_9ACTN</name>
<keyword evidence="7" id="KW-1185">Reference proteome</keyword>
<dbReference type="InterPro" id="IPR025751">
    <property type="entry name" value="RsbRD_N_dom"/>
</dbReference>
<reference evidence="6 7" key="1">
    <citation type="submission" date="2024-02" db="EMBL/GenBank/DDBJ databases">
        <title>Full genome sequence of Nocardioides kribbensis.</title>
        <authorList>
            <person name="Poletto B.L."/>
            <person name="Silva G."/>
            <person name="Galante D."/>
            <person name="Campos K.R."/>
            <person name="Santos M.B.N."/>
            <person name="Sacchi C.T."/>
        </authorList>
    </citation>
    <scope>NUCLEOTIDE SEQUENCE [LARGE SCALE GENOMIC DNA]</scope>
    <source>
        <strain evidence="6 7">O4R</strain>
    </source>
</reference>
<comment type="similarity">
    <text evidence="1">Belongs to the CdaR family.</text>
</comment>
<dbReference type="Pfam" id="PF13556">
    <property type="entry name" value="HTH_30"/>
    <property type="match status" value="1"/>
</dbReference>
<protein>
    <submittedName>
        <fullName evidence="6">Helix-turn-helix domain-containing protein</fullName>
    </submittedName>
</protein>
<dbReference type="Pfam" id="PF17853">
    <property type="entry name" value="GGDEF_2"/>
    <property type="match status" value="1"/>
</dbReference>
<feature type="compositionally biased region" description="Low complexity" evidence="2">
    <location>
        <begin position="1"/>
        <end position="23"/>
    </location>
</feature>
<feature type="region of interest" description="Disordered" evidence="2">
    <location>
        <begin position="1"/>
        <end position="32"/>
    </location>
</feature>
<evidence type="ECO:0000259" key="5">
    <source>
        <dbReference type="Pfam" id="PF17853"/>
    </source>
</evidence>
<evidence type="ECO:0000313" key="7">
    <source>
        <dbReference type="Proteomes" id="UP001482520"/>
    </source>
</evidence>